<evidence type="ECO:0000313" key="2">
    <source>
        <dbReference type="EMBL" id="GHF62205.1"/>
    </source>
</evidence>
<feature type="signal peptide" evidence="1">
    <location>
        <begin position="1"/>
        <end position="16"/>
    </location>
</feature>
<organism evidence="3 4">
    <name type="scientific">Deinococcus metalli</name>
    <dbReference type="NCBI Taxonomy" id="1141878"/>
    <lineage>
        <taxon>Bacteria</taxon>
        <taxon>Thermotogati</taxon>
        <taxon>Deinococcota</taxon>
        <taxon>Deinococci</taxon>
        <taxon>Deinococcales</taxon>
        <taxon>Deinococcaceae</taxon>
        <taxon>Deinococcus</taxon>
    </lineage>
</organism>
<dbReference type="AlphaFoldDB" id="A0A7W8KKV3"/>
<evidence type="ECO:0000313" key="3">
    <source>
        <dbReference type="EMBL" id="MBB5378856.1"/>
    </source>
</evidence>
<feature type="chain" id="PRO_5030646839" description="DUF4382 domain-containing protein" evidence="1">
    <location>
        <begin position="17"/>
        <end position="381"/>
    </location>
</feature>
<evidence type="ECO:0000313" key="4">
    <source>
        <dbReference type="Proteomes" id="UP000539473"/>
    </source>
</evidence>
<reference evidence="2" key="1">
    <citation type="journal article" date="2014" name="Int. J. Syst. Evol. Microbiol.">
        <title>Complete genome of a new Firmicutes species belonging to the dominant human colonic microbiota ('Ruminococcus bicirculans') reveals two chromosomes and a selective capacity to utilize plant glucans.</title>
        <authorList>
            <consortium name="NISC Comparative Sequencing Program"/>
            <person name="Wegmann U."/>
            <person name="Louis P."/>
            <person name="Goesmann A."/>
            <person name="Henrissat B."/>
            <person name="Duncan S.H."/>
            <person name="Flint H.J."/>
        </authorList>
    </citation>
    <scope>NUCLEOTIDE SEQUENCE</scope>
    <source>
        <strain evidence="2">CGMCC 1.18437</strain>
    </source>
</reference>
<dbReference type="EMBL" id="BNAJ01000016">
    <property type="protein sequence ID" value="GHF62205.1"/>
    <property type="molecule type" value="Genomic_DNA"/>
</dbReference>
<dbReference type="Gene3D" id="2.60.120.260">
    <property type="entry name" value="Galactose-binding domain-like"/>
    <property type="match status" value="1"/>
</dbReference>
<gene>
    <name evidence="2" type="ORF">GCM10017781_42860</name>
    <name evidence="3" type="ORF">HNQ07_004363</name>
</gene>
<evidence type="ECO:0000256" key="1">
    <source>
        <dbReference type="SAM" id="SignalP"/>
    </source>
</evidence>
<keyword evidence="1" id="KW-0732">Signal</keyword>
<dbReference type="PROSITE" id="PS51257">
    <property type="entry name" value="PROKAR_LIPOPROTEIN"/>
    <property type="match status" value="1"/>
</dbReference>
<dbReference type="RefSeq" id="WP_184115664.1">
    <property type="nucleotide sequence ID" value="NZ_BNAJ01000016.1"/>
</dbReference>
<proteinExistence type="predicted"/>
<dbReference type="EMBL" id="JACHFK010000016">
    <property type="protein sequence ID" value="MBB5378856.1"/>
    <property type="molecule type" value="Genomic_DNA"/>
</dbReference>
<name>A0A7W8KKV3_9DEIO</name>
<reference evidence="5" key="2">
    <citation type="journal article" date="2019" name="Int. J. Syst. Evol. Microbiol.">
        <title>The Global Catalogue of Microorganisms (GCM) 10K type strain sequencing project: providing services to taxonomists for standard genome sequencing and annotation.</title>
        <authorList>
            <consortium name="The Broad Institute Genomics Platform"/>
            <consortium name="The Broad Institute Genome Sequencing Center for Infectious Disease"/>
            <person name="Wu L."/>
            <person name="Ma J."/>
        </authorList>
    </citation>
    <scope>NUCLEOTIDE SEQUENCE [LARGE SCALE GENOMIC DNA]</scope>
    <source>
        <strain evidence="5">CGMCC 1.18437</strain>
    </source>
</reference>
<sequence>MTHRSAFLLTLTFALAACSQAPQAPHAAATPAASSLTAVTLSVPLRGALTRQGLPTADSGASLVDTLKVKIKDASGTPVTFDGQNVYQAGGAQDSILLTKASSSVQVLLPVGTYTFETAGTASTGEFLAYGLSAPQAVTRDSQSVDLALHTLLDPSAVKVAFAASSIQPGDALDARVTVLTHDLGGVRVNVPTGDYSVSYRAEGGSVVAQSKLGARVQNATAAPGGLGVVADVQGWVATGPDTAALDTVTVGDSVPVATTLTAGLYEENDPAIQYTGAWTRNDNHPPSHGGTDEYTSTSGDSVLFAFQGTGLSVYVNRYPGAGVYAIYLDGEYVTDFNAYNSVEAAQSEMYRLDTLDPAVSHTVKLVCVSPNCVLDYVEVR</sequence>
<keyword evidence="5" id="KW-1185">Reference proteome</keyword>
<protein>
    <recommendedName>
        <fullName evidence="6">DUF4382 domain-containing protein</fullName>
    </recommendedName>
</protein>
<reference evidence="2" key="4">
    <citation type="submission" date="2024-05" db="EMBL/GenBank/DDBJ databases">
        <authorList>
            <person name="Sun Q."/>
            <person name="Zhou Y."/>
        </authorList>
    </citation>
    <scope>NUCLEOTIDE SEQUENCE</scope>
    <source>
        <strain evidence="2">CGMCC 1.18437</strain>
    </source>
</reference>
<accession>A0A7W8KKV3</accession>
<reference evidence="3 4" key="3">
    <citation type="submission" date="2020-08" db="EMBL/GenBank/DDBJ databases">
        <title>Genomic Encyclopedia of Type Strains, Phase IV (KMG-IV): sequencing the most valuable type-strain genomes for metagenomic binning, comparative biology and taxonomic classification.</title>
        <authorList>
            <person name="Goeker M."/>
        </authorList>
    </citation>
    <scope>NUCLEOTIDE SEQUENCE [LARGE SCALE GENOMIC DNA]</scope>
    <source>
        <strain evidence="3 4">DSM 27521</strain>
    </source>
</reference>
<dbReference type="Proteomes" id="UP000619376">
    <property type="component" value="Unassembled WGS sequence"/>
</dbReference>
<comment type="caution">
    <text evidence="3">The sequence shown here is derived from an EMBL/GenBank/DDBJ whole genome shotgun (WGS) entry which is preliminary data.</text>
</comment>
<evidence type="ECO:0000313" key="5">
    <source>
        <dbReference type="Proteomes" id="UP000619376"/>
    </source>
</evidence>
<evidence type="ECO:0008006" key="6">
    <source>
        <dbReference type="Google" id="ProtNLM"/>
    </source>
</evidence>
<dbReference type="Proteomes" id="UP000539473">
    <property type="component" value="Unassembled WGS sequence"/>
</dbReference>